<gene>
    <name evidence="1" type="ORF">FBUS_06552</name>
</gene>
<dbReference type="Proteomes" id="UP000728185">
    <property type="component" value="Unassembled WGS sequence"/>
</dbReference>
<evidence type="ECO:0000313" key="1">
    <source>
        <dbReference type="EMBL" id="KAA0195756.1"/>
    </source>
</evidence>
<evidence type="ECO:0000313" key="2">
    <source>
        <dbReference type="Proteomes" id="UP000728185"/>
    </source>
</evidence>
<accession>A0A8E0RWS0</accession>
<dbReference type="AlphaFoldDB" id="A0A8E0RWS0"/>
<comment type="caution">
    <text evidence="1">The sequence shown here is derived from an EMBL/GenBank/DDBJ whole genome shotgun (WGS) entry which is preliminary data.</text>
</comment>
<protein>
    <submittedName>
        <fullName evidence="1">Uncharacterized protein</fullName>
    </submittedName>
</protein>
<organism evidence="1 2">
    <name type="scientific">Fasciolopsis buskii</name>
    <dbReference type="NCBI Taxonomy" id="27845"/>
    <lineage>
        <taxon>Eukaryota</taxon>
        <taxon>Metazoa</taxon>
        <taxon>Spiralia</taxon>
        <taxon>Lophotrochozoa</taxon>
        <taxon>Platyhelminthes</taxon>
        <taxon>Trematoda</taxon>
        <taxon>Digenea</taxon>
        <taxon>Plagiorchiida</taxon>
        <taxon>Echinostomata</taxon>
        <taxon>Echinostomatoidea</taxon>
        <taxon>Fasciolidae</taxon>
        <taxon>Fasciolopsis</taxon>
    </lineage>
</organism>
<dbReference type="OrthoDB" id="2126613at2759"/>
<sequence length="597" mass="68439">MPECTESFEPNETVVNFPTWLETSLQSITQTEEWSSYLLELNRMIGKTLQNLGVQKLEQLEPDALGEILLKESKRLTGSNIHVVLLKKLHQLLMRNLCLAVEQKLACNRPVLPLFGHMWPDAVNTWTTRLVSEDPPSTTAVAGVADSMFPCHADLLAVEAREAAVALLAKHPNLCQKLAVHLCNSALQGSHFRRRIWALILRNKHVRHLYVNLLRTDVEKTRSIRDEVILNQCRDYMEQDITTKPMHGSIGCLYALKAILSFFHLVSNTTENLSRNMFRIAGTLVLSMNDYLPRSQPPNLEEVLTLLEQFFTLLYRLPSYVTKQSTSWLRRYCSPVIKVEVGLSDPREEQQSHSLIGICALQQLRRIDAQVAEEVLRSLIADRGMDTPLDLSWQDDTYGYLVYDLVAPILQPLFVGFLRTDALLFVWDQIMFCLVGSSPTAQSMEYLLSAILAILIYLGWIRRPQENSQTRSSEQLSTTKKDAIKDAVILTKQTEYSESAVKLSEWPSRTTFVDVIRQIGNQLKIADIRFMFRNHFFSGFYCLLSNDETGSDELANPPMISNQTYWKQWLSLIEEPEKTVLDSRREQRLLRFSELKK</sequence>
<proteinExistence type="predicted"/>
<name>A0A8E0RWS0_9TREM</name>
<dbReference type="EMBL" id="LUCM01003464">
    <property type="protein sequence ID" value="KAA0195756.1"/>
    <property type="molecule type" value="Genomic_DNA"/>
</dbReference>
<keyword evidence="2" id="KW-1185">Reference proteome</keyword>
<reference evidence="1" key="1">
    <citation type="submission" date="2019-05" db="EMBL/GenBank/DDBJ databases">
        <title>Annotation for the trematode Fasciolopsis buski.</title>
        <authorList>
            <person name="Choi Y.-J."/>
        </authorList>
    </citation>
    <scope>NUCLEOTIDE SEQUENCE</scope>
    <source>
        <strain evidence="1">HT</strain>
        <tissue evidence="1">Whole worm</tissue>
    </source>
</reference>